<dbReference type="InParanoid" id="M4EN92"/>
<keyword evidence="3" id="KW-0217">Developmental protein</keyword>
<feature type="repeat" description="ARM" evidence="12">
    <location>
        <begin position="1831"/>
        <end position="1874"/>
    </location>
</feature>
<dbReference type="FunFam" id="1.25.10.10:FF:000442">
    <property type="entry name" value="Coatomer beta subunit"/>
    <property type="match status" value="1"/>
</dbReference>
<evidence type="ECO:0000313" key="16">
    <source>
        <dbReference type="Proteomes" id="UP000011750"/>
    </source>
</evidence>
<dbReference type="SUPFAM" id="SSF48371">
    <property type="entry name" value="ARM repeat"/>
    <property type="match status" value="6"/>
</dbReference>
<keyword evidence="8" id="KW-0133">Cell shape</keyword>
<keyword evidence="6" id="KW-0341">Growth regulation</keyword>
<dbReference type="FunFam" id="2.60.40.150:FF:000170">
    <property type="entry name" value="Protein CELLULOSE SYNTHASE INTERACTIVE 1"/>
    <property type="match status" value="1"/>
</dbReference>
<dbReference type="GO" id="GO:0009664">
    <property type="term" value="P:plant-type cell wall organization"/>
    <property type="evidence" value="ECO:0007669"/>
    <property type="project" value="UniProtKB-ARBA"/>
</dbReference>
<dbReference type="GO" id="GO:0009653">
    <property type="term" value="P:anatomical structure morphogenesis"/>
    <property type="evidence" value="ECO:0007669"/>
    <property type="project" value="UniProtKB-ARBA"/>
</dbReference>
<evidence type="ECO:0000256" key="6">
    <source>
        <dbReference type="ARBA" id="ARBA00022604"/>
    </source>
</evidence>
<proteinExistence type="predicted"/>
<dbReference type="GO" id="GO:0010330">
    <property type="term" value="C:cellulose synthase complex"/>
    <property type="evidence" value="ECO:0007669"/>
    <property type="project" value="InterPro"/>
</dbReference>
<evidence type="ECO:0000256" key="7">
    <source>
        <dbReference type="ARBA" id="ARBA00022737"/>
    </source>
</evidence>
<dbReference type="InterPro" id="IPR000008">
    <property type="entry name" value="C2_dom"/>
</dbReference>
<feature type="repeat" description="ARM" evidence="12">
    <location>
        <begin position="537"/>
        <end position="579"/>
    </location>
</feature>
<accession>M4EN92</accession>
<dbReference type="Pfam" id="PF00514">
    <property type="entry name" value="Arm"/>
    <property type="match status" value="2"/>
</dbReference>
<keyword evidence="11" id="KW-0961">Cell wall biogenesis/degradation</keyword>
<dbReference type="Proteomes" id="UP000011750">
    <property type="component" value="Chromosome A04"/>
</dbReference>
<dbReference type="InterPro" id="IPR011989">
    <property type="entry name" value="ARM-like"/>
</dbReference>
<dbReference type="Gene3D" id="1.25.10.10">
    <property type="entry name" value="Leucine-rich Repeat Variant"/>
    <property type="match status" value="7"/>
</dbReference>
<evidence type="ECO:0000256" key="4">
    <source>
        <dbReference type="ARBA" id="ARBA00022475"/>
    </source>
</evidence>
<sequence length="2156" mass="231237">MTSALGWRFASASAHGNGLAPNDTERAGDVKFPDSEPPTPHSSAKMNLRDRTTSMEDPDGTLASVAQCIEQLRQGSSSAQEREYCLKQLLDLIEMRENAFSAVGSHSQAVPVLVSLLRSGSLGVKIQAATVLCSLCKENELRVKVLLGGCIPPLLGLLKSSSVEGQIAAAKTIYAVSEGGVKDHVGSKIFSTEGVVPVLWDQLRSGNKKGEVDGLLTGALKNLSSTTEGFWSETIRAGGMDVLVKLLTSGKASTVSNVCFLLACMMMEDASVCSSVLTADITKQLLKLLGSGNEASVRAEAAAALKSLSAQSKEAKREIANSNGIPILINATIAPSKEFMQGEYAQALQENAMCALANISGGLSYVISSLGQSLESCSSPAQTADTLGALASALMIYDGKAETTRASDPLVIEQTLLKQFKPRLPFLVQERTIEALASLYGNSILAVKLSNSDAKRLLVGLVTMAANEVQDELVKALLMLCNHEGTLWHALQGREGIQLLISLLGLSSEQQQECAVARLCLLSNEKDESKWAITAAGGIPPLVQILETGSAKAREDSATILRNLCNHSEDIRACVESADAVPALLWLLKNGSSNGKEIAAKTLNHLIHKSDTATISQLTALLTSDLPESKMYVLDALKSMLSVVPFSDMLREGSASNDAVETMIKLMSSAKEETQANSASALAAIFQTRKDLRESALALKTLLSAIKLLHVDSEKILVESSRCMAAILLSIKENRDVAIAAREALPTLVSLANSFVLEVAEQGMCALANLILDSEVSEKVIVEEIILSATRILREGTVSGKTLAAAAIARLLSRHGINSALTDSVNRAGTVLALVSLLDSADGRSDAISEALDALAIFSRSGANGNVKPAWVVLAESPNSMAPIVSSIVSVTNPSLQDKAIEVLSRLCRDQPIVLGNMVNNARDCVSSIAKRVINSRDQKIKIGGAAIIICAAKVDDQRMIENLNETQLCAKFVQALVRILDSPQICVQDQEKDERDNICICIHPKEKVEDEEEEATEIWEGSTGATLIAGDNLAIWLLSVLSCHDEKSRAVILESEGIELITDRIGNRFLQADNGEDTNIWVCALLLAILFQDREITRANATMKAVPVLSNLVKSEEYADRYFAAQALASLVCNGSRGTLLSVANSGAAAGFISLLGCSDDDIKELLQLSQEFLLVRYPDQVALERLFRVEDIRVGATSRKAIPLLVDLLKPIPDRPGAPLLSLNLLTQLAGDCPQNMIVMVESGALEGLSKYLSLGPQDEQEEAATVLLGILFSSAEIRRHESAFGAVSQLVAVLRLGGRGARYSAAKALDSLFTADHIRNAESSRQAVQPLVEILNTGSEREQHAAIAALVRLLSDNPSRALAVADVEMNAVDVLCRILSSNCSMELKGDAAELCYVLFANTRIRSTVAAARCVEPLVSLLVSEFSPAQHSVVRALDKLVDDEQLAELVAAHGAVVPLVGLLYGKNYVLHEAISRALVKLGKDRPACKLEMVKAGVIDCVLDILHEAPDFLCAAFSELLRILTNNATIAKGQSAAKVVDPLFNLLTRLEFGPDGQHSALQVLVNILEHPQCRAEYTLSPHQVIEPLIPLLDSTSPAVQQLAAELLSHLLFEEHLQKDPLTQHVIGPLIHVLGSGIHLLQQRAVKALVSLALTWPNEIAKEGGVSELSKVILQADPSVSNVLWESAASILVIILQFSSEFYLEVPVAVLVRLLRSASENTVVGALNTLLVLESDDGTSAESMAGSGAIEALLDLLRSHQCEDTAARLLEVLLNNVKIRDSKATKTAILPLSQYLLDPQTQAQQARLLATLALGDLFQNEALARSTDAASACRALVNVLEEQPTEEMKVVAICALQNLVMHSRSNKRAVAEAGGVQVVLDLISSSDPDTSVQAAMFVKLLFSNHTVQEYASSETVRAITAAIEKDLWASGTVNDEYLKALNSLFNNFPRLRATEPATLSIPHLVTSLKTGSEATQEAALDALFLLRQAWSACPAEVSRAQSVAAADAIPLLQYLIQSGPPRFQEKAEFLLQCLPGTLVVTIKRGNNMKQSVGNPSVFCKITLGNTPPRQTKVISTGPNPEWDESFSWSFESPPKGQKLHISCKNKSKMGKSSFGKVTIQIDRVVMLGAVAGEYSLLPESKSGPRNLEIEFQWSNK</sequence>
<dbReference type="FunCoup" id="M4EN92">
    <property type="interactions" value="1972"/>
</dbReference>
<reference evidence="15 16" key="1">
    <citation type="journal article" date="2011" name="Nat. Genet.">
        <title>The genome of the mesopolyploid crop species Brassica rapa.</title>
        <authorList>
            <consortium name="Brassica rapa Genome Sequencing Project Consortium"/>
            <person name="Wang X."/>
            <person name="Wang H."/>
            <person name="Wang J."/>
            <person name="Sun R."/>
            <person name="Wu J."/>
            <person name="Liu S."/>
            <person name="Bai Y."/>
            <person name="Mun J.H."/>
            <person name="Bancroft I."/>
            <person name="Cheng F."/>
            <person name="Huang S."/>
            <person name="Li X."/>
            <person name="Hua W."/>
            <person name="Wang J."/>
            <person name="Wang X."/>
            <person name="Freeling M."/>
            <person name="Pires J.C."/>
            <person name="Paterson A.H."/>
            <person name="Chalhoub B."/>
            <person name="Wang B."/>
            <person name="Hayward A."/>
            <person name="Sharpe A.G."/>
            <person name="Park B.S."/>
            <person name="Weisshaar B."/>
            <person name="Liu B."/>
            <person name="Li B."/>
            <person name="Liu B."/>
            <person name="Tong C."/>
            <person name="Song C."/>
            <person name="Duran C."/>
            <person name="Peng C."/>
            <person name="Geng C."/>
            <person name="Koh C."/>
            <person name="Lin C."/>
            <person name="Edwards D."/>
            <person name="Mu D."/>
            <person name="Shen D."/>
            <person name="Soumpourou E."/>
            <person name="Li F."/>
            <person name="Fraser F."/>
            <person name="Conant G."/>
            <person name="Lassalle G."/>
            <person name="King G.J."/>
            <person name="Bonnema G."/>
            <person name="Tang H."/>
            <person name="Wang H."/>
            <person name="Belcram H."/>
            <person name="Zhou H."/>
            <person name="Hirakawa H."/>
            <person name="Abe H."/>
            <person name="Guo H."/>
            <person name="Wang H."/>
            <person name="Jin H."/>
            <person name="Parkin I.A."/>
            <person name="Batley J."/>
            <person name="Kim J.S."/>
            <person name="Just J."/>
            <person name="Li J."/>
            <person name="Xu J."/>
            <person name="Deng J."/>
            <person name="Kim J.A."/>
            <person name="Li J."/>
            <person name="Yu J."/>
            <person name="Meng J."/>
            <person name="Wang J."/>
            <person name="Min J."/>
            <person name="Poulain J."/>
            <person name="Wang J."/>
            <person name="Hatakeyama K."/>
            <person name="Wu K."/>
            <person name="Wang L."/>
            <person name="Fang L."/>
            <person name="Trick M."/>
            <person name="Links M.G."/>
            <person name="Zhao M."/>
            <person name="Jin M."/>
            <person name="Ramchiary N."/>
            <person name="Drou N."/>
            <person name="Berkman P.J."/>
            <person name="Cai Q."/>
            <person name="Huang Q."/>
            <person name="Li R."/>
            <person name="Tabata S."/>
            <person name="Cheng S."/>
            <person name="Zhang S."/>
            <person name="Zhang S."/>
            <person name="Huang S."/>
            <person name="Sato S."/>
            <person name="Sun S."/>
            <person name="Kwon S.J."/>
            <person name="Choi S.R."/>
            <person name="Lee T.H."/>
            <person name="Fan W."/>
            <person name="Zhao X."/>
            <person name="Tan X."/>
            <person name="Xu X."/>
            <person name="Wang Y."/>
            <person name="Qiu Y."/>
            <person name="Yin Y."/>
            <person name="Li Y."/>
            <person name="Du Y."/>
            <person name="Liao Y."/>
            <person name="Lim Y."/>
            <person name="Narusaka Y."/>
            <person name="Wang Y."/>
            <person name="Wang Z."/>
            <person name="Li Z."/>
            <person name="Wang Z."/>
            <person name="Xiong Z."/>
            <person name="Zhang Z."/>
        </authorList>
    </citation>
    <scope>NUCLEOTIDE SEQUENCE [LARGE SCALE GENOMIC DNA]</scope>
    <source>
        <strain evidence="15 16">cv. Chiifu-401-42</strain>
    </source>
</reference>
<dbReference type="InterPro" id="IPR044297">
    <property type="entry name" value="CSI1/2/3"/>
</dbReference>
<keyword evidence="16" id="KW-1185">Reference proteome</keyword>
<organism evidence="15 16">
    <name type="scientific">Brassica campestris</name>
    <name type="common">Field mustard</name>
    <dbReference type="NCBI Taxonomy" id="3711"/>
    <lineage>
        <taxon>Eukaryota</taxon>
        <taxon>Viridiplantae</taxon>
        <taxon>Streptophyta</taxon>
        <taxon>Embryophyta</taxon>
        <taxon>Tracheophyta</taxon>
        <taxon>Spermatophyta</taxon>
        <taxon>Magnoliopsida</taxon>
        <taxon>eudicotyledons</taxon>
        <taxon>Gunneridae</taxon>
        <taxon>Pentapetalae</taxon>
        <taxon>rosids</taxon>
        <taxon>malvids</taxon>
        <taxon>Brassicales</taxon>
        <taxon>Brassicaceae</taxon>
        <taxon>Brassiceae</taxon>
        <taxon>Brassica</taxon>
    </lineage>
</organism>
<dbReference type="PANTHER" id="PTHR46369:SF11">
    <property type="entry name" value="C2 DOMAIN-CONTAINING PROTEIN"/>
    <property type="match status" value="1"/>
</dbReference>
<dbReference type="PROSITE" id="PS50004">
    <property type="entry name" value="C2"/>
    <property type="match status" value="1"/>
</dbReference>
<dbReference type="FunFam" id="1.25.10.10:FF:001217">
    <property type="entry name" value="Protein CELLULOSE SYNTHASE INTERACTIVE 1"/>
    <property type="match status" value="1"/>
</dbReference>
<dbReference type="GO" id="GO:2001006">
    <property type="term" value="P:regulation of cellulose biosynthetic process"/>
    <property type="evidence" value="ECO:0007669"/>
    <property type="project" value="InterPro"/>
</dbReference>
<reference evidence="15 16" key="2">
    <citation type="journal article" date="2018" name="Hortic Res">
        <title>Improved Brassica rapa reference genome by single-molecule sequencing and chromosome conformation capture technologies.</title>
        <authorList>
            <person name="Zhang L."/>
            <person name="Cai X."/>
            <person name="Wu J."/>
            <person name="Liu M."/>
            <person name="Grob S."/>
            <person name="Cheng F."/>
            <person name="Liang J."/>
            <person name="Cai C."/>
            <person name="Liu Z."/>
            <person name="Liu B."/>
            <person name="Wang F."/>
            <person name="Li S."/>
            <person name="Liu F."/>
            <person name="Li X."/>
            <person name="Cheng L."/>
            <person name="Yang W."/>
            <person name="Li M.H."/>
            <person name="Grossniklaus U."/>
            <person name="Zheng H."/>
            <person name="Wang X."/>
        </authorList>
    </citation>
    <scope>NUCLEOTIDE SEQUENCE [LARGE SCALE GENOMIC DNA]</scope>
    <source>
        <strain evidence="15 16">cv. Chiifu-401-42</strain>
    </source>
</reference>
<dbReference type="SMART" id="SM00185">
    <property type="entry name" value="ARM"/>
    <property type="match status" value="18"/>
</dbReference>
<dbReference type="GO" id="GO:0008360">
    <property type="term" value="P:regulation of cell shape"/>
    <property type="evidence" value="ECO:0007669"/>
    <property type="project" value="UniProtKB-KW"/>
</dbReference>
<dbReference type="Pfam" id="PF00168">
    <property type="entry name" value="C2"/>
    <property type="match status" value="1"/>
</dbReference>
<protein>
    <recommendedName>
        <fullName evidence="14">C2 domain-containing protein</fullName>
    </recommendedName>
</protein>
<evidence type="ECO:0000313" key="15">
    <source>
        <dbReference type="EnsemblPlants" id="Bra030262.1-P"/>
    </source>
</evidence>
<evidence type="ECO:0000256" key="9">
    <source>
        <dbReference type="ARBA" id="ARBA00023136"/>
    </source>
</evidence>
<evidence type="ECO:0000256" key="1">
    <source>
        <dbReference type="ARBA" id="ARBA00004245"/>
    </source>
</evidence>
<dbReference type="GO" id="GO:0030244">
    <property type="term" value="P:cellulose biosynthetic process"/>
    <property type="evidence" value="ECO:0007669"/>
    <property type="project" value="UniProtKB-ARBA"/>
</dbReference>
<comment type="subcellular location">
    <subcellularLocation>
        <location evidence="2">Cell membrane</location>
        <topology evidence="2">Peripheral membrane protein</topology>
        <orientation evidence="2">Cytoplasmic side</orientation>
    </subcellularLocation>
    <subcellularLocation>
        <location evidence="1">Cytoplasm</location>
        <location evidence="1">Cytoskeleton</location>
    </subcellularLocation>
</comment>
<dbReference type="eggNOG" id="KOG0167">
    <property type="taxonomic scope" value="Eukaryota"/>
</dbReference>
<dbReference type="OrthoDB" id="7537227at2759"/>
<keyword evidence="9" id="KW-0472">Membrane</keyword>
<feature type="region of interest" description="Disordered" evidence="13">
    <location>
        <begin position="12"/>
        <end position="56"/>
    </location>
</feature>
<dbReference type="GO" id="GO:0055028">
    <property type="term" value="C:cortical microtubule"/>
    <property type="evidence" value="ECO:0007669"/>
    <property type="project" value="UniProtKB-ARBA"/>
</dbReference>
<dbReference type="OMA" id="IIFPITH"/>
<evidence type="ECO:0000256" key="2">
    <source>
        <dbReference type="ARBA" id="ARBA00004413"/>
    </source>
</evidence>
<feature type="compositionally biased region" description="Basic and acidic residues" evidence="13">
    <location>
        <begin position="23"/>
        <end position="34"/>
    </location>
</feature>
<dbReference type="InterPro" id="IPR016024">
    <property type="entry name" value="ARM-type_fold"/>
</dbReference>
<dbReference type="GO" id="GO:0009832">
    <property type="term" value="P:plant-type cell wall biogenesis"/>
    <property type="evidence" value="ECO:0007669"/>
    <property type="project" value="UniProtKB-ARBA"/>
</dbReference>
<evidence type="ECO:0000256" key="8">
    <source>
        <dbReference type="ARBA" id="ARBA00022960"/>
    </source>
</evidence>
<dbReference type="InterPro" id="IPR035892">
    <property type="entry name" value="C2_domain_sf"/>
</dbReference>
<dbReference type="FunFam" id="1.25.10.10:FF:000679">
    <property type="entry name" value="BnaA09g42810D protein"/>
    <property type="match status" value="1"/>
</dbReference>
<feature type="domain" description="C2" evidence="14">
    <location>
        <begin position="2017"/>
        <end position="2134"/>
    </location>
</feature>
<dbReference type="SUPFAM" id="SSF49562">
    <property type="entry name" value="C2 domain (Calcium/lipid-binding domain, CaLB)"/>
    <property type="match status" value="1"/>
</dbReference>
<dbReference type="Gramene" id="Bra030262.1">
    <property type="protein sequence ID" value="Bra030262.1-P"/>
    <property type="gene ID" value="Bra030262"/>
</dbReference>
<dbReference type="InterPro" id="IPR000225">
    <property type="entry name" value="Armadillo"/>
</dbReference>
<evidence type="ECO:0000256" key="5">
    <source>
        <dbReference type="ARBA" id="ARBA00022490"/>
    </source>
</evidence>
<dbReference type="PROSITE" id="PS50176">
    <property type="entry name" value="ARM_REPEAT"/>
    <property type="match status" value="2"/>
</dbReference>
<reference evidence="15" key="3">
    <citation type="submission" date="2023-03" db="UniProtKB">
        <authorList>
            <consortium name="EnsemblPlants"/>
        </authorList>
    </citation>
    <scope>IDENTIFICATION</scope>
    <source>
        <strain evidence="15">cv. Chiifu-401-42</strain>
    </source>
</reference>
<dbReference type="EnsemblPlants" id="Bra030262.1">
    <property type="protein sequence ID" value="Bra030262.1-P"/>
    <property type="gene ID" value="Bra030262"/>
</dbReference>
<evidence type="ECO:0000259" key="14">
    <source>
        <dbReference type="PROSITE" id="PS50004"/>
    </source>
</evidence>
<dbReference type="HOGENOM" id="CLU_233004_0_0_1"/>
<dbReference type="Gene3D" id="2.60.40.150">
    <property type="entry name" value="C2 domain"/>
    <property type="match status" value="1"/>
</dbReference>
<dbReference type="GO" id="GO:0005886">
    <property type="term" value="C:plasma membrane"/>
    <property type="evidence" value="ECO:0007669"/>
    <property type="project" value="UniProtKB-SubCell"/>
</dbReference>
<dbReference type="PANTHER" id="PTHR46369">
    <property type="entry name" value="PROTEIN CELLULOSE SYNTHASE INTERACTIVE 1"/>
    <property type="match status" value="1"/>
</dbReference>
<keyword evidence="5" id="KW-0963">Cytoplasm</keyword>
<keyword evidence="4" id="KW-1003">Cell membrane</keyword>
<evidence type="ECO:0000256" key="10">
    <source>
        <dbReference type="ARBA" id="ARBA00023212"/>
    </source>
</evidence>
<evidence type="ECO:0000256" key="13">
    <source>
        <dbReference type="SAM" id="MobiDB-lite"/>
    </source>
</evidence>
<dbReference type="GO" id="GO:0008017">
    <property type="term" value="F:microtubule binding"/>
    <property type="evidence" value="ECO:0007669"/>
    <property type="project" value="InterPro"/>
</dbReference>
<evidence type="ECO:0000256" key="11">
    <source>
        <dbReference type="ARBA" id="ARBA00023316"/>
    </source>
</evidence>
<dbReference type="FunFam" id="1.25.10.10:FF:000875">
    <property type="entry name" value="Protein CELLULOSE SYNTHASE INTERACTIVE 1"/>
    <property type="match status" value="1"/>
</dbReference>
<dbReference type="GO" id="GO:0051211">
    <property type="term" value="P:anisotropic cell growth"/>
    <property type="evidence" value="ECO:0007669"/>
    <property type="project" value="InterPro"/>
</dbReference>
<dbReference type="SMART" id="SM00239">
    <property type="entry name" value="C2"/>
    <property type="match status" value="1"/>
</dbReference>
<keyword evidence="10" id="KW-0206">Cytoskeleton</keyword>
<dbReference type="KEGG" id="brp:103864319"/>
<name>M4EN92_BRACM</name>
<keyword evidence="7" id="KW-0677">Repeat</keyword>
<evidence type="ECO:0000256" key="3">
    <source>
        <dbReference type="ARBA" id="ARBA00022473"/>
    </source>
</evidence>
<dbReference type="GeneID" id="103864319"/>
<dbReference type="GO" id="GO:0072699">
    <property type="term" value="P:protein localization to cortical microtubule cytoskeleton"/>
    <property type="evidence" value="ECO:0007669"/>
    <property type="project" value="UniProtKB-ARBA"/>
</dbReference>
<dbReference type="STRING" id="51351.M4EN92"/>
<evidence type="ECO:0000256" key="12">
    <source>
        <dbReference type="PROSITE-ProRule" id="PRU00259"/>
    </source>
</evidence>
<dbReference type="CDD" id="cd00030">
    <property type="entry name" value="C2"/>
    <property type="match status" value="1"/>
</dbReference>